<protein>
    <submittedName>
        <fullName evidence="1">Uncharacterized protein</fullName>
    </submittedName>
</protein>
<proteinExistence type="predicted"/>
<sequence length="93" mass="10930">MRSFENLIGKHLLSEIDADVKELSKSKSYIHLDELFIKYGEIGFKSLFVFTMKVHSLKYFDLSTKDGEPNLYYMYYLKNKDEANTLLSEYILG</sequence>
<evidence type="ECO:0000313" key="2">
    <source>
        <dbReference type="Proteomes" id="UP000029889"/>
    </source>
</evidence>
<name>A0A097EXG9_9CAUD</name>
<dbReference type="KEGG" id="vg:22111246"/>
<dbReference type="EMBL" id="KM507819">
    <property type="protein sequence ID" value="AIT14096.1"/>
    <property type="molecule type" value="Genomic_DNA"/>
</dbReference>
<dbReference type="GeneID" id="22111246"/>
<accession>A0A097EXG9</accession>
<dbReference type="Proteomes" id="UP000029889">
    <property type="component" value="Segment"/>
</dbReference>
<keyword evidence="2" id="KW-1185">Reference proteome</keyword>
<organism evidence="1 2">
    <name type="scientific">Escherichia phage 121Q</name>
    <dbReference type="NCBI Taxonomy" id="1555202"/>
    <lineage>
        <taxon>Viruses</taxon>
        <taxon>Duplodnaviria</taxon>
        <taxon>Heunggongvirae</taxon>
        <taxon>Uroviricota</taxon>
        <taxon>Caudoviricetes</taxon>
        <taxon>Asteriusvirus</taxon>
        <taxon>Asteriusvirus av121Q</taxon>
    </lineage>
</organism>
<gene>
    <name evidence="1" type="primary">206</name>
    <name evidence="1" type="ORF">PBI_121Q_206</name>
</gene>
<reference evidence="1 2" key="1">
    <citation type="submission" date="2014-09" db="EMBL/GenBank/DDBJ databases">
        <authorList>
            <person name="Lapin J.S."/>
            <person name="Pope W.H."/>
            <person name="Hua J."/>
            <person name="Ford M.E."/>
            <person name="Conway J.F."/>
            <person name="Hatfull G.F."/>
            <person name="Hendrix R.W."/>
        </authorList>
    </citation>
    <scope>NUCLEOTIDE SEQUENCE [LARGE SCALE GENOMIC DNA]</scope>
</reference>
<evidence type="ECO:0000313" key="1">
    <source>
        <dbReference type="EMBL" id="AIT14096.1"/>
    </source>
</evidence>
<dbReference type="RefSeq" id="YP_009101793.1">
    <property type="nucleotide sequence ID" value="NC_025447.1"/>
</dbReference>